<feature type="transmembrane region" description="Helical" evidence="2">
    <location>
        <begin position="78"/>
        <end position="97"/>
    </location>
</feature>
<feature type="transmembrane region" description="Helical" evidence="2">
    <location>
        <begin position="187"/>
        <end position="207"/>
    </location>
</feature>
<dbReference type="Proteomes" id="UP000650628">
    <property type="component" value="Unassembled WGS sequence"/>
</dbReference>
<keyword evidence="2" id="KW-1133">Transmembrane helix</keyword>
<name>A0A8J3TNU4_9ACTN</name>
<gene>
    <name evidence="3" type="ORF">Pmi06nite_27240</name>
</gene>
<feature type="transmembrane region" description="Helical" evidence="2">
    <location>
        <begin position="20"/>
        <end position="39"/>
    </location>
</feature>
<dbReference type="AlphaFoldDB" id="A0A8J3TNU4"/>
<protein>
    <recommendedName>
        <fullName evidence="5">Zinc transporter ZupT</fullName>
    </recommendedName>
</protein>
<evidence type="ECO:0000256" key="2">
    <source>
        <dbReference type="SAM" id="Phobius"/>
    </source>
</evidence>
<feature type="transmembrane region" description="Helical" evidence="2">
    <location>
        <begin position="251"/>
        <end position="271"/>
    </location>
</feature>
<dbReference type="Gene3D" id="1.10.8.50">
    <property type="match status" value="1"/>
</dbReference>
<reference evidence="3 4" key="1">
    <citation type="submission" date="2021-01" db="EMBL/GenBank/DDBJ databases">
        <title>Whole genome shotgun sequence of Planotetraspora mira NBRC 15435.</title>
        <authorList>
            <person name="Komaki H."/>
            <person name="Tamura T."/>
        </authorList>
    </citation>
    <scope>NUCLEOTIDE SEQUENCE [LARGE SCALE GENOMIC DNA]</scope>
    <source>
        <strain evidence="3 4">NBRC 15435</strain>
    </source>
</reference>
<feature type="transmembrane region" description="Helical" evidence="2">
    <location>
        <begin position="213"/>
        <end position="231"/>
    </location>
</feature>
<keyword evidence="4" id="KW-1185">Reference proteome</keyword>
<keyword evidence="2" id="KW-0812">Transmembrane</keyword>
<evidence type="ECO:0008006" key="5">
    <source>
        <dbReference type="Google" id="ProtNLM"/>
    </source>
</evidence>
<feature type="region of interest" description="Disordered" evidence="1">
    <location>
        <begin position="277"/>
        <end position="302"/>
    </location>
</feature>
<evidence type="ECO:0000256" key="1">
    <source>
        <dbReference type="SAM" id="MobiDB-lite"/>
    </source>
</evidence>
<proteinExistence type="predicted"/>
<organism evidence="3 4">
    <name type="scientific">Planotetraspora mira</name>
    <dbReference type="NCBI Taxonomy" id="58121"/>
    <lineage>
        <taxon>Bacteria</taxon>
        <taxon>Bacillati</taxon>
        <taxon>Actinomycetota</taxon>
        <taxon>Actinomycetes</taxon>
        <taxon>Streptosporangiales</taxon>
        <taxon>Streptosporangiaceae</taxon>
        <taxon>Planotetraspora</taxon>
    </lineage>
</organism>
<accession>A0A8J3TNU4</accession>
<evidence type="ECO:0000313" key="3">
    <source>
        <dbReference type="EMBL" id="GII29282.1"/>
    </source>
</evidence>
<evidence type="ECO:0000313" key="4">
    <source>
        <dbReference type="Proteomes" id="UP000650628"/>
    </source>
</evidence>
<feature type="transmembrane region" description="Helical" evidence="2">
    <location>
        <begin position="127"/>
        <end position="148"/>
    </location>
</feature>
<feature type="transmembrane region" description="Helical" evidence="2">
    <location>
        <begin position="154"/>
        <end position="180"/>
    </location>
</feature>
<dbReference type="RefSeq" id="WP_203953297.1">
    <property type="nucleotide sequence ID" value="NZ_BOOO01000014.1"/>
</dbReference>
<keyword evidence="2" id="KW-0472">Membrane</keyword>
<sequence>MPSADWTRAVATMLPPVSGRTWTAVLLVCVSTVAGAWLARRNSRRLTAWLAITSALMLVTALVDLLPDAWSDAVASGVPLWAVGLAAAFGFLVITHYSHKSCACDLETVRQRVAEHAPGRHRRMRDAVGAAVFGGMETAAALTLHRAIEGATLALNASLVVVVALMVHSASEGLALAALLDVGGQRLTPWLVVACVSPAVGVLTATFSPLPGQVVPILLGMVTGVALRTAIAGMQHAASRHERGFLSKRHLDAAAAIVVTGGVVLVAAHGVRAHREQDGHPVASASITPTATPESTSSPMTRADLGTAVASGRMSLADVLRDDSGVAGRVGVLWILRHLPGHGSAEVGALLAAIGVDGRSHVGDLDSRERSALVKTFH</sequence>
<feature type="compositionally biased region" description="Low complexity" evidence="1">
    <location>
        <begin position="283"/>
        <end position="301"/>
    </location>
</feature>
<comment type="caution">
    <text evidence="3">The sequence shown here is derived from an EMBL/GenBank/DDBJ whole genome shotgun (WGS) entry which is preliminary data.</text>
</comment>
<feature type="transmembrane region" description="Helical" evidence="2">
    <location>
        <begin position="46"/>
        <end position="66"/>
    </location>
</feature>
<dbReference type="EMBL" id="BOOO01000014">
    <property type="protein sequence ID" value="GII29282.1"/>
    <property type="molecule type" value="Genomic_DNA"/>
</dbReference>